<comment type="caution">
    <text evidence="1">The sequence shown here is derived from an EMBL/GenBank/DDBJ whole genome shotgun (WGS) entry which is preliminary data.</text>
</comment>
<evidence type="ECO:0000313" key="2">
    <source>
        <dbReference type="Proteomes" id="UP000664578"/>
    </source>
</evidence>
<name>A0A8I1MI64_9BACI</name>
<dbReference type="AlphaFoldDB" id="A0A8I1MI64"/>
<sequence length="143" mass="16988">MKVLQILSLIWRSGADIYLDETDNRVVIKNQKLIPVEVMKAAEQNFQAIDDWFKSWKSANSEKITIMKMIHQFCGWQPNDKIDQWFCAEEDSLMLFIDWTIVLAENGWTDIYDDYREYENVESHVIAKDLYNRAITYAKQKKV</sequence>
<dbReference type="Proteomes" id="UP000664578">
    <property type="component" value="Unassembled WGS sequence"/>
</dbReference>
<reference evidence="1" key="1">
    <citation type="submission" date="2020-12" db="EMBL/GenBank/DDBJ databases">
        <title>PHA producing bacteria isolated from mangrove.</title>
        <authorList>
            <person name="Zheng W."/>
            <person name="Yu S."/>
            <person name="Huang Y."/>
        </authorList>
    </citation>
    <scope>NUCLEOTIDE SEQUENCE</scope>
    <source>
        <strain evidence="1">GN22-4</strain>
    </source>
</reference>
<dbReference type="RefSeq" id="WP_206783067.1">
    <property type="nucleotide sequence ID" value="NZ_JAEMWV010000011.1"/>
</dbReference>
<gene>
    <name evidence="1" type="ORF">JF537_18730</name>
</gene>
<evidence type="ECO:0000313" key="1">
    <source>
        <dbReference type="EMBL" id="MBN8253590.1"/>
    </source>
</evidence>
<organism evidence="1 2">
    <name type="scientific">Priestia flexa</name>
    <dbReference type="NCBI Taxonomy" id="86664"/>
    <lineage>
        <taxon>Bacteria</taxon>
        <taxon>Bacillati</taxon>
        <taxon>Bacillota</taxon>
        <taxon>Bacilli</taxon>
        <taxon>Bacillales</taxon>
        <taxon>Bacillaceae</taxon>
        <taxon>Priestia</taxon>
    </lineage>
</organism>
<proteinExistence type="predicted"/>
<accession>A0A8I1MI64</accession>
<protein>
    <submittedName>
        <fullName evidence="1">Uncharacterized protein</fullName>
    </submittedName>
</protein>
<dbReference type="EMBL" id="JAEMWV010000011">
    <property type="protein sequence ID" value="MBN8253590.1"/>
    <property type="molecule type" value="Genomic_DNA"/>
</dbReference>